<protein>
    <recommendedName>
        <fullName evidence="4">Cullin-1</fullName>
    </recommendedName>
</protein>
<dbReference type="EMBL" id="LR743594">
    <property type="protein sequence ID" value="CAA2623940.1"/>
    <property type="molecule type" value="Genomic_DNA"/>
</dbReference>
<dbReference type="FunFam" id="1.20.1310.10:FF:000020">
    <property type="entry name" value="Cullin-1, putative"/>
    <property type="match status" value="1"/>
</dbReference>
<dbReference type="GO" id="GO:0009867">
    <property type="term" value="P:jasmonic acid mediated signaling pathway"/>
    <property type="evidence" value="ECO:0007669"/>
    <property type="project" value="UniProtKB-ARBA"/>
</dbReference>
<dbReference type="SUPFAM" id="SSF74788">
    <property type="entry name" value="Cullin repeat-like"/>
    <property type="match status" value="1"/>
</dbReference>
<accession>A0A7I8KQ28</accession>
<dbReference type="InterPro" id="IPR001373">
    <property type="entry name" value="Cullin_N"/>
</dbReference>
<dbReference type="Pfam" id="PF00888">
    <property type="entry name" value="Cullin"/>
    <property type="match status" value="1"/>
</dbReference>
<dbReference type="Gene3D" id="1.10.10.10">
    <property type="entry name" value="Winged helix-like DNA-binding domain superfamily/Winged helix DNA-binding domain"/>
    <property type="match status" value="1"/>
</dbReference>
<dbReference type="Pfam" id="PF10557">
    <property type="entry name" value="Cullin_Nedd8"/>
    <property type="match status" value="1"/>
</dbReference>
<evidence type="ECO:0000256" key="4">
    <source>
        <dbReference type="ARBA" id="ARBA00069612"/>
    </source>
</evidence>
<dbReference type="InterPro" id="IPR016159">
    <property type="entry name" value="Cullin_repeat-like_dom_sf"/>
</dbReference>
<keyword evidence="2" id="KW-0833">Ubl conjugation pathway</keyword>
<dbReference type="GO" id="GO:0031625">
    <property type="term" value="F:ubiquitin protein ligase binding"/>
    <property type="evidence" value="ECO:0007669"/>
    <property type="project" value="InterPro"/>
</dbReference>
<feature type="domain" description="Cullin family profile" evidence="7">
    <location>
        <begin position="389"/>
        <end position="619"/>
    </location>
</feature>
<dbReference type="SMART" id="SM00182">
    <property type="entry name" value="CULLIN"/>
    <property type="match status" value="1"/>
</dbReference>
<dbReference type="InterPro" id="IPR036390">
    <property type="entry name" value="WH_DNA-bd_sf"/>
</dbReference>
<dbReference type="InterPro" id="IPR059120">
    <property type="entry name" value="Cullin-like_AB"/>
</dbReference>
<dbReference type="GO" id="GO:0031461">
    <property type="term" value="C:cullin-RING ubiquitin ligase complex"/>
    <property type="evidence" value="ECO:0007669"/>
    <property type="project" value="InterPro"/>
</dbReference>
<dbReference type="InterPro" id="IPR036317">
    <property type="entry name" value="Cullin_homology_sf"/>
</dbReference>
<dbReference type="Pfam" id="PF26557">
    <property type="entry name" value="Cullin_AB"/>
    <property type="match status" value="1"/>
</dbReference>
<proteinExistence type="inferred from homology"/>
<dbReference type="PROSITE" id="PS50069">
    <property type="entry name" value="CULLIN_2"/>
    <property type="match status" value="1"/>
</dbReference>
<dbReference type="InterPro" id="IPR045093">
    <property type="entry name" value="Cullin"/>
</dbReference>
<dbReference type="OrthoDB" id="27073at2759"/>
<dbReference type="InterPro" id="IPR019559">
    <property type="entry name" value="Cullin_neddylation_domain"/>
</dbReference>
<evidence type="ECO:0000256" key="3">
    <source>
        <dbReference type="ARBA" id="ARBA00022843"/>
    </source>
</evidence>
<keyword evidence="3" id="KW-0832">Ubl conjugation</keyword>
<sequence length="744" mass="86757">MAMNEKKTTDLEQGWEIMQKGIMKLKNILEGLPETQFSSMDYMGLYTTIYDMCTQKPPHDYSQQLYDKYREAFEEYITSMVLPSLREKHDEFMLRELVRRWGNHKVMVRWLSRFFHYLDRYFIARRSLPPLNEVGLTCFRDLVYHEIKGKVRSAVISLIDQEREGEQIDRALLKNVLDIFVEIGLGSMDCYENDFEQAMLGDTAAYYSRKATIWITEDSCPDYMLKAEECLKREKDRVSHYLHSSSEQKLLEKVQHELLFVYASQLLEKEHSGCHALLRDDKVDDLSRMYRLFCRIPRGLDPVAQIFKQHVTTEGTTLVKQAEDAASNKKAERRDVVGLQEQVFVRKVIELHDKYLTYVNNCFQNHSLFHKALKEAFEVFCNKGVAGSSSAELLATFCDNILKKGGSEKLSDEAIEETLEKVVKLLVYISDKDLFAEFYRKKLARRLLFDKSANDDHERSILTKLKQQCGGQFTSKMEGMVTDLTLARENQTHFEEYLNSNPLANPGIDLTVTVLTTGFWPSYKSFDLNLPAEMVKCVEVFKDFYQTKTKHRKLTWIYSLGTCNINGKFEQKTMELVVTTYQASALLLFNASDRLTYSEIMAQLNLTDDDVVRLLHSLSCAKYKILNKEPSSKTISSTDTFEFNSKFTDKMRRIKIPLPPVDEKKKVIEDVDKDRRYAIDASIVRIMKSRKVLGHQQLVMECVEQLGRMFKPDFKAIKKRIEDLITRDYLERDEENPNMFRYLA</sequence>
<dbReference type="SMART" id="SM00884">
    <property type="entry name" value="Cullin_Nedd8"/>
    <property type="match status" value="1"/>
</dbReference>
<organism evidence="9 10">
    <name type="scientific">Spirodela intermedia</name>
    <name type="common">Intermediate duckweed</name>
    <dbReference type="NCBI Taxonomy" id="51605"/>
    <lineage>
        <taxon>Eukaryota</taxon>
        <taxon>Viridiplantae</taxon>
        <taxon>Streptophyta</taxon>
        <taxon>Embryophyta</taxon>
        <taxon>Tracheophyta</taxon>
        <taxon>Spermatophyta</taxon>
        <taxon>Magnoliopsida</taxon>
        <taxon>Liliopsida</taxon>
        <taxon>Araceae</taxon>
        <taxon>Lemnoideae</taxon>
        <taxon>Spirodela</taxon>
    </lineage>
</organism>
<dbReference type="SUPFAM" id="SSF75632">
    <property type="entry name" value="Cullin homology domain"/>
    <property type="match status" value="1"/>
</dbReference>
<dbReference type="Gene3D" id="3.30.230.130">
    <property type="entry name" value="Cullin, Chain C, Domain 2"/>
    <property type="match status" value="1"/>
</dbReference>
<dbReference type="PANTHER" id="PTHR11932">
    <property type="entry name" value="CULLIN"/>
    <property type="match status" value="1"/>
</dbReference>
<dbReference type="InterPro" id="IPR016157">
    <property type="entry name" value="Cullin_CS"/>
</dbReference>
<dbReference type="EMBL" id="LR746270">
    <property type="protein sequence ID" value="CAA7399923.1"/>
    <property type="molecule type" value="Genomic_DNA"/>
</dbReference>
<dbReference type="InterPro" id="IPR016158">
    <property type="entry name" value="Cullin_homology"/>
</dbReference>
<evidence type="ECO:0000313" key="10">
    <source>
        <dbReference type="Proteomes" id="UP000663760"/>
    </source>
</evidence>
<dbReference type="PROSITE" id="PS01256">
    <property type="entry name" value="CULLIN_1"/>
    <property type="match status" value="1"/>
</dbReference>
<comment type="similarity">
    <text evidence="1 5 6">Belongs to the cullin family.</text>
</comment>
<dbReference type="FunFam" id="1.20.1310.10:FF:000021">
    <property type="entry name" value="Cullin-1, putative"/>
    <property type="match status" value="1"/>
</dbReference>
<evidence type="ECO:0000256" key="1">
    <source>
        <dbReference type="ARBA" id="ARBA00006019"/>
    </source>
</evidence>
<dbReference type="FunFam" id="1.10.10.10:FF:000503">
    <property type="entry name" value="Cullin-1"/>
    <property type="match status" value="1"/>
</dbReference>
<dbReference type="FunFam" id="1.20.1310.10:FF:000025">
    <property type="entry name" value="Cullin-1, putative"/>
    <property type="match status" value="1"/>
</dbReference>
<dbReference type="SUPFAM" id="SSF46785">
    <property type="entry name" value="Winged helix' DNA-binding domain"/>
    <property type="match status" value="1"/>
</dbReference>
<evidence type="ECO:0000256" key="2">
    <source>
        <dbReference type="ARBA" id="ARBA00022786"/>
    </source>
</evidence>
<dbReference type="InterPro" id="IPR036388">
    <property type="entry name" value="WH-like_DNA-bd_sf"/>
</dbReference>
<dbReference type="GO" id="GO:0006511">
    <property type="term" value="P:ubiquitin-dependent protein catabolic process"/>
    <property type="evidence" value="ECO:0007669"/>
    <property type="project" value="InterPro"/>
</dbReference>
<reference evidence="9" key="1">
    <citation type="submission" date="2020-02" db="EMBL/GenBank/DDBJ databases">
        <authorList>
            <person name="Scholz U."/>
            <person name="Mascher M."/>
            <person name="Fiebig A."/>
        </authorList>
    </citation>
    <scope>NUCLEOTIDE SEQUENCE</scope>
</reference>
<gene>
    <name evidence="8" type="ORF">SI7747_07009840</name>
    <name evidence="9" type="ORF">SI8410_07010593</name>
</gene>
<dbReference type="Proteomes" id="UP000663760">
    <property type="component" value="Chromosome 7"/>
</dbReference>
<dbReference type="Gene3D" id="1.20.1310.10">
    <property type="entry name" value="Cullin Repeats"/>
    <property type="match status" value="4"/>
</dbReference>
<dbReference type="FunFam" id="3.30.230.130:FF:000005">
    <property type="entry name" value="Cullin-1 like"/>
    <property type="match status" value="1"/>
</dbReference>
<evidence type="ECO:0000256" key="5">
    <source>
        <dbReference type="PROSITE-ProRule" id="PRU00330"/>
    </source>
</evidence>
<evidence type="ECO:0000259" key="7">
    <source>
        <dbReference type="PROSITE" id="PS50069"/>
    </source>
</evidence>
<dbReference type="FunFam" id="1.20.1310.10:FF:000013">
    <property type="entry name" value="Cullin-1 like"/>
    <property type="match status" value="1"/>
</dbReference>
<evidence type="ECO:0000256" key="6">
    <source>
        <dbReference type="RuleBase" id="RU003829"/>
    </source>
</evidence>
<evidence type="ECO:0000313" key="9">
    <source>
        <dbReference type="EMBL" id="CAA7399923.1"/>
    </source>
</evidence>
<dbReference type="AlphaFoldDB" id="A0A7I8KQ28"/>
<name>A0A7I8KQ28_SPIIN</name>
<keyword evidence="10" id="KW-1185">Reference proteome</keyword>
<evidence type="ECO:0000313" key="8">
    <source>
        <dbReference type="EMBL" id="CAA2623940.1"/>
    </source>
</evidence>